<organism evidence="2 3">
    <name type="scientific">Urinicoccus massiliensis</name>
    <dbReference type="NCBI Taxonomy" id="1723382"/>
    <lineage>
        <taxon>Bacteria</taxon>
        <taxon>Bacillati</taxon>
        <taxon>Bacillota</taxon>
        <taxon>Tissierellia</taxon>
        <taxon>Tissierellales</taxon>
        <taxon>Peptoniphilaceae</taxon>
        <taxon>Urinicoccus</taxon>
    </lineage>
</organism>
<dbReference type="InterPro" id="IPR052544">
    <property type="entry name" value="Bacteriocin_Proc_Enz"/>
</dbReference>
<evidence type="ECO:0000313" key="3">
    <source>
        <dbReference type="Proteomes" id="UP000377798"/>
    </source>
</evidence>
<dbReference type="Pfam" id="PF00881">
    <property type="entry name" value="Nitroreductase"/>
    <property type="match status" value="1"/>
</dbReference>
<dbReference type="PANTHER" id="PTHR43745">
    <property type="entry name" value="NITROREDUCTASE MJ1384-RELATED"/>
    <property type="match status" value="1"/>
</dbReference>
<feature type="domain" description="Nitroreductase" evidence="1">
    <location>
        <begin position="49"/>
        <end position="223"/>
    </location>
</feature>
<proteinExistence type="predicted"/>
<protein>
    <submittedName>
        <fullName evidence="2">SagB-type dehydrogenase domain</fullName>
    </submittedName>
</protein>
<dbReference type="SUPFAM" id="SSF55469">
    <property type="entry name" value="FMN-dependent nitroreductase-like"/>
    <property type="match status" value="1"/>
</dbReference>
<dbReference type="RefSeq" id="WP_131749824.1">
    <property type="nucleotide sequence ID" value="NZ_CAACYI010000001.1"/>
</dbReference>
<dbReference type="NCBIfam" id="TIGR03605">
    <property type="entry name" value="antibiot_sagB"/>
    <property type="match status" value="1"/>
</dbReference>
<dbReference type="EMBL" id="CAACYI010000001">
    <property type="protein sequence ID" value="VFB17239.1"/>
    <property type="molecule type" value="Genomic_DNA"/>
</dbReference>
<dbReference type="InterPro" id="IPR020051">
    <property type="entry name" value="SagB-type_dehydrogenase"/>
</dbReference>
<dbReference type="CDD" id="cd02142">
    <property type="entry name" value="McbC_SagB-like_oxidoreductase"/>
    <property type="match status" value="1"/>
</dbReference>
<dbReference type="InterPro" id="IPR000415">
    <property type="entry name" value="Nitroreductase-like"/>
</dbReference>
<dbReference type="InterPro" id="IPR029479">
    <property type="entry name" value="Nitroreductase"/>
</dbReference>
<dbReference type="GO" id="GO:0016491">
    <property type="term" value="F:oxidoreductase activity"/>
    <property type="evidence" value="ECO:0007669"/>
    <property type="project" value="InterPro"/>
</dbReference>
<keyword evidence="3" id="KW-1185">Reference proteome</keyword>
<evidence type="ECO:0000259" key="1">
    <source>
        <dbReference type="Pfam" id="PF00881"/>
    </source>
</evidence>
<gene>
    <name evidence="2" type="ORF">NCTC13150_01826</name>
</gene>
<evidence type="ECO:0000313" key="2">
    <source>
        <dbReference type="EMBL" id="VFB17239.1"/>
    </source>
</evidence>
<accession>A0A8H2M6A4</accession>
<dbReference type="Gene3D" id="3.40.109.10">
    <property type="entry name" value="NADH Oxidase"/>
    <property type="match status" value="1"/>
</dbReference>
<sequence length="229" mass="26279">MIQSTFPLTAEENKPVDLIAPDLYTGRESKLPPPVQKVHERDFTVLTQKRKSSRAYSKTIMTRKQLSYILYYSYHLFQDQRSHLPVPTACNSRPLRVYVCILNVLDLEKGIYRYHPQNHSLFLVKRFADAREELKDIFLNQTFILQATCLIGLGANLEAAGYRYPSEAEKFVLLEAGHVGQQIQLSAESLNLASCPIARYEQRLIDQFFESQTSPITYVFSIGNRGNLD</sequence>
<dbReference type="PANTHER" id="PTHR43745:SF2">
    <property type="entry name" value="NITROREDUCTASE MJ1384-RELATED"/>
    <property type="match status" value="1"/>
</dbReference>
<reference evidence="2 3" key="1">
    <citation type="submission" date="2019-02" db="EMBL/GenBank/DDBJ databases">
        <authorList>
            <consortium name="Pathogen Informatics"/>
        </authorList>
    </citation>
    <scope>NUCLEOTIDE SEQUENCE [LARGE SCALE GENOMIC DNA]</scope>
    <source>
        <strain evidence="2 3">3012STDY7089603</strain>
    </source>
</reference>
<dbReference type="Proteomes" id="UP000377798">
    <property type="component" value="Unassembled WGS sequence"/>
</dbReference>
<name>A0A8H2M6A4_9FIRM</name>
<comment type="caution">
    <text evidence="2">The sequence shown here is derived from an EMBL/GenBank/DDBJ whole genome shotgun (WGS) entry which is preliminary data.</text>
</comment>
<dbReference type="AlphaFoldDB" id="A0A8H2M6A4"/>